<organism evidence="2">
    <name type="scientific">uncultured microorganism</name>
    <dbReference type="NCBI Taxonomy" id="358574"/>
    <lineage>
        <taxon>unclassified sequences</taxon>
        <taxon>environmental samples</taxon>
    </lineage>
</organism>
<sequence length="743" mass="81636">MTLSLTVFVVAFIALAATAVAMPVGYTHVLNITVVSSNVLVAFHGNAIVVNSTHWLYLPYTTNAVLANQSDPSFVLFQGDNGSKTTTLNYSSFLGGYLLNYSHYTKISLYYDPNLNSTFNLSKQIAPKLLNAQDLGGSIFVYGNLTALPINKSLTTKIYSNTTAYFDFNLTHGNAAISPTNPFVEGFNMSFVPETLGLGTIHDVLSALPYTYNGALLGTTLNLTNFGTLGKRYVLGMANTSYALYLTSKYPILINSTYATGSLIGSVIGNSTTQKADGAGLFSQGYPYTFKFYFNPSDPTRSVMNQYIVYPLYTTNYTTTAATFNATIVRPKLNVNLTWYYELPIDNVNWTYHFNTTKLDNGTQQFDYTNSSVKYLLLTLPDYKQFGSLANPQVDAYTDVSGVNYTMPIGVVSYNSSYITFAVEQNATAGAVRNFSILINNSLGDSFTSSVPFSLSYSGAGSIANTTLYAYPIVQLSRIPASTSYIKFITYDTEFDYLENATYSFPTSSTLAAFYNDAGNLYKQTTLASTTFIPSSIGVGGFSTFLTPFGVIWQDYYSHIHLVNLTSAIMEMVPYFSDYQGVPLLSRGLLYNLSAKVNLTLEKPYTTHYIIETVKPLIRTNRSKNYTRPSLGGGVPASITVINTTSFIHLNSSNLQTTLTTTLSASGLLKNANFFGIEVPYYIFVFVAIVAVMLAYLVSMDGEEHLTILVLIFLWVVGLIDVEITLLAAIISAVYVVYRIRVI</sequence>
<reference evidence="2" key="1">
    <citation type="submission" date="2016-11" db="EMBL/GenBank/DDBJ databases">
        <title>New CRISPR-Cas systems from uncultivated microbespotential reviewing scientists.</title>
        <authorList>
            <person name="Burstein D."/>
            <person name="Harrington L.B."/>
            <person name="Strutt S.C."/>
            <person name="Probst A.J."/>
            <person name="Anantharaman K."/>
            <person name="Thoman B.C."/>
            <person name="Doudna J.A."/>
            <person name="Banfield J.F."/>
        </authorList>
    </citation>
    <scope>NUCLEOTIDE SEQUENCE</scope>
</reference>
<proteinExistence type="predicted"/>
<feature type="transmembrane region" description="Helical" evidence="1">
    <location>
        <begin position="710"/>
        <end position="738"/>
    </location>
</feature>
<keyword evidence="1" id="KW-0812">Transmembrane</keyword>
<protein>
    <submittedName>
        <fullName evidence="2">Uncharacterized protein</fullName>
    </submittedName>
</protein>
<keyword evidence="1" id="KW-1133">Transmembrane helix</keyword>
<dbReference type="EMBL" id="KY194792">
    <property type="protein sequence ID" value="APG80674.1"/>
    <property type="molecule type" value="Genomic_DNA"/>
</dbReference>
<evidence type="ECO:0000256" key="1">
    <source>
        <dbReference type="SAM" id="Phobius"/>
    </source>
</evidence>
<feature type="transmembrane region" description="Helical" evidence="1">
    <location>
        <begin position="679"/>
        <end position="698"/>
    </location>
</feature>
<evidence type="ECO:0000313" key="2">
    <source>
        <dbReference type="EMBL" id="APG80674.1"/>
    </source>
</evidence>
<keyword evidence="1" id="KW-0472">Membrane</keyword>
<accession>A0A1L3KS64</accession>
<dbReference type="AlphaFoldDB" id="A0A1L3KS64"/>
<name>A0A1L3KS64_9ZZZZ</name>